<comment type="caution">
    <text evidence="1">The sequence shown here is derived from an EMBL/GenBank/DDBJ whole genome shotgun (WGS) entry which is preliminary data.</text>
</comment>
<proteinExistence type="predicted"/>
<sequence length="129" mass="15199">MDSTMYIAVEKLEEEKKRYSCCPSLLIRFTTATFGRSRGSADIRKPLSVQHRKKKRHQRLSCLMNRTTMKNADVLIYIRFYYNENVTSSMEKSSIDRRISWMTLNSQKPIGLNKKGISLVDRCRCNFNY</sequence>
<reference evidence="1 2" key="1">
    <citation type="journal article" date="2023" name="Nucleic Acids Res.">
        <title>The hologenome of Daphnia magna reveals possible DNA methylation and microbiome-mediated evolution of the host genome.</title>
        <authorList>
            <person name="Chaturvedi A."/>
            <person name="Li X."/>
            <person name="Dhandapani V."/>
            <person name="Marshall H."/>
            <person name="Kissane S."/>
            <person name="Cuenca-Cambronero M."/>
            <person name="Asole G."/>
            <person name="Calvet F."/>
            <person name="Ruiz-Romero M."/>
            <person name="Marangio P."/>
            <person name="Guigo R."/>
            <person name="Rago D."/>
            <person name="Mirbahai L."/>
            <person name="Eastwood N."/>
            <person name="Colbourne J.K."/>
            <person name="Zhou J."/>
            <person name="Mallon E."/>
            <person name="Orsini L."/>
        </authorList>
    </citation>
    <scope>NUCLEOTIDE SEQUENCE [LARGE SCALE GENOMIC DNA]</scope>
    <source>
        <strain evidence="1">LRV0_1</strain>
    </source>
</reference>
<gene>
    <name evidence="1" type="ORF">OUZ56_002737</name>
</gene>
<evidence type="ECO:0000313" key="2">
    <source>
        <dbReference type="Proteomes" id="UP001234178"/>
    </source>
</evidence>
<dbReference type="EMBL" id="JAOYFB010000036">
    <property type="protein sequence ID" value="KAK4020788.1"/>
    <property type="molecule type" value="Genomic_DNA"/>
</dbReference>
<dbReference type="Proteomes" id="UP001234178">
    <property type="component" value="Unassembled WGS sequence"/>
</dbReference>
<name>A0ABR0A6Q4_9CRUS</name>
<organism evidence="1 2">
    <name type="scientific">Daphnia magna</name>
    <dbReference type="NCBI Taxonomy" id="35525"/>
    <lineage>
        <taxon>Eukaryota</taxon>
        <taxon>Metazoa</taxon>
        <taxon>Ecdysozoa</taxon>
        <taxon>Arthropoda</taxon>
        <taxon>Crustacea</taxon>
        <taxon>Branchiopoda</taxon>
        <taxon>Diplostraca</taxon>
        <taxon>Cladocera</taxon>
        <taxon>Anomopoda</taxon>
        <taxon>Daphniidae</taxon>
        <taxon>Daphnia</taxon>
    </lineage>
</organism>
<evidence type="ECO:0000313" key="1">
    <source>
        <dbReference type="EMBL" id="KAK4020788.1"/>
    </source>
</evidence>
<protein>
    <submittedName>
        <fullName evidence="1">Uncharacterized protein</fullName>
    </submittedName>
</protein>
<accession>A0ABR0A6Q4</accession>
<keyword evidence="2" id="KW-1185">Reference proteome</keyword>